<dbReference type="Pfam" id="PF15739">
    <property type="entry name" value="TSNAXIP1_N"/>
    <property type="match status" value="1"/>
</dbReference>
<dbReference type="Pfam" id="PF13838">
    <property type="entry name" value="Clathrin_H_link"/>
    <property type="match status" value="1"/>
</dbReference>
<sequence>MMSQPEAPTVSTSFYKLPPIITTERDREFLKDVNTFIETELNEVNDKEPEQRFLVYKAAFNKVIDYTTIYKPVLAGIQKQYEDTIEAIKKEQQESIFLQGKLRAMASEPTTLLNYKKQADELEERVAKINKDNERLQKELADIQASREEREKRPQTVEVPTQQFKKDTRPIPGLPLDQTTDMKVLRKKYESLDRQLKEINNSLKTRFLPKSHKSNLKESLEDKVLYRDQLLLQNQMYKARGQKLKLALEAANAYNQVKPPHQTVGDAVTSAFQQTTWILKDDKEKVEGEQAEATTLEEDDPEMQQEAEMMLEYIEKFNELFEDGLFEEAAVHAANSPKGILRTQATLAKFRDVKIHSQGRSPLFAFCDVLMSSVKAAGSKPKEALSRDCVEAALKENCPDLLFHWLAQDRLTVSFQLGKMISDHCSCSIPCSCGCQAMAEIILAMLKQGKVHSALHYARLYNCITNEVIQDILGLNVCQEFVNGLMEVDLSGKKPYLNLRLGVILECLAAHKKHDLAADLVLAMLKPATENTGRQKIFHFVPGKAVTLDKETTKEQWMKIIQNLDTCGQQEVSLQLLAITTVLNVINKAITLVQDDKKGISFSMTPDVSLSQTSPKPSILKKRADIGSAKVSASSKTSARNSLSTSTEKKNI</sequence>
<feature type="compositionally biased region" description="Low complexity" evidence="2">
    <location>
        <begin position="628"/>
        <end position="639"/>
    </location>
</feature>
<dbReference type="InterPro" id="IPR032755">
    <property type="entry name" value="TSNAXIP1_N"/>
</dbReference>
<feature type="compositionally biased region" description="Basic and acidic residues" evidence="2">
    <location>
        <begin position="145"/>
        <end position="155"/>
    </location>
</feature>
<evidence type="ECO:0000256" key="2">
    <source>
        <dbReference type="SAM" id="MobiDB-lite"/>
    </source>
</evidence>
<gene>
    <name evidence="4" type="ORF">CUNI_LOCUS22004</name>
</gene>
<reference evidence="4" key="1">
    <citation type="submission" date="2021-04" db="EMBL/GenBank/DDBJ databases">
        <authorList>
            <consortium name="Molecular Ecology Group"/>
        </authorList>
    </citation>
    <scope>NUCLEOTIDE SEQUENCE</scope>
</reference>
<evidence type="ECO:0000259" key="3">
    <source>
        <dbReference type="Pfam" id="PF15739"/>
    </source>
</evidence>
<protein>
    <recommendedName>
        <fullName evidence="3">Translin-associated factor X-interacting protein 1 N-terminal domain-containing protein</fullName>
    </recommendedName>
</protein>
<feature type="domain" description="Translin-associated factor X-interacting protein 1 N-terminal" evidence="3">
    <location>
        <begin position="35"/>
        <end position="142"/>
    </location>
</feature>
<dbReference type="OrthoDB" id="2113814at2759"/>
<feature type="region of interest" description="Disordered" evidence="2">
    <location>
        <begin position="145"/>
        <end position="177"/>
    </location>
</feature>
<dbReference type="InterPro" id="IPR012331">
    <property type="entry name" value="Clathrin_H-chain_linker"/>
</dbReference>
<name>A0A8S4ABT5_9EUPU</name>
<comment type="caution">
    <text evidence="4">The sequence shown here is derived from an EMBL/GenBank/DDBJ whole genome shotgun (WGS) entry which is preliminary data.</text>
</comment>
<evidence type="ECO:0000256" key="1">
    <source>
        <dbReference type="ARBA" id="ARBA00023054"/>
    </source>
</evidence>
<accession>A0A8S4ABT5</accession>
<dbReference type="EMBL" id="CAJHNH020008532">
    <property type="protein sequence ID" value="CAG5136446.1"/>
    <property type="molecule type" value="Genomic_DNA"/>
</dbReference>
<evidence type="ECO:0000313" key="4">
    <source>
        <dbReference type="EMBL" id="CAG5136446.1"/>
    </source>
</evidence>
<proteinExistence type="predicted"/>
<feature type="region of interest" description="Disordered" evidence="2">
    <location>
        <begin position="605"/>
        <end position="652"/>
    </location>
</feature>
<dbReference type="PANTHER" id="PTHR10292:SF11">
    <property type="entry name" value="CLATHRIN HEAVY CHAIN LINKER DOMAIN-CONTAINING PROTEIN 1"/>
    <property type="match status" value="1"/>
</dbReference>
<evidence type="ECO:0000313" key="5">
    <source>
        <dbReference type="Proteomes" id="UP000678393"/>
    </source>
</evidence>
<organism evidence="4 5">
    <name type="scientific">Candidula unifasciata</name>
    <dbReference type="NCBI Taxonomy" id="100452"/>
    <lineage>
        <taxon>Eukaryota</taxon>
        <taxon>Metazoa</taxon>
        <taxon>Spiralia</taxon>
        <taxon>Lophotrochozoa</taxon>
        <taxon>Mollusca</taxon>
        <taxon>Gastropoda</taxon>
        <taxon>Heterobranchia</taxon>
        <taxon>Euthyneura</taxon>
        <taxon>Panpulmonata</taxon>
        <taxon>Eupulmonata</taxon>
        <taxon>Stylommatophora</taxon>
        <taxon>Helicina</taxon>
        <taxon>Helicoidea</taxon>
        <taxon>Geomitridae</taxon>
        <taxon>Candidula</taxon>
    </lineage>
</organism>
<dbReference type="Proteomes" id="UP000678393">
    <property type="component" value="Unassembled WGS sequence"/>
</dbReference>
<dbReference type="PANTHER" id="PTHR10292">
    <property type="entry name" value="CLATHRIN HEAVY CHAIN RELATED"/>
    <property type="match status" value="1"/>
</dbReference>
<keyword evidence="5" id="KW-1185">Reference proteome</keyword>
<dbReference type="InterPro" id="IPR016024">
    <property type="entry name" value="ARM-type_fold"/>
</dbReference>
<feature type="compositionally biased region" description="Polar residues" evidence="2">
    <location>
        <begin position="605"/>
        <end position="616"/>
    </location>
</feature>
<dbReference type="Gene3D" id="1.25.40.30">
    <property type="match status" value="1"/>
</dbReference>
<dbReference type="SUPFAM" id="SSF48371">
    <property type="entry name" value="ARM repeat"/>
    <property type="match status" value="1"/>
</dbReference>
<dbReference type="AlphaFoldDB" id="A0A8S4ABT5"/>
<keyword evidence="1" id="KW-0175">Coiled coil</keyword>